<dbReference type="EMBL" id="JBBJCI010000454">
    <property type="protein sequence ID" value="KAK7230162.1"/>
    <property type="molecule type" value="Genomic_DNA"/>
</dbReference>
<evidence type="ECO:0000256" key="1">
    <source>
        <dbReference type="SAM" id="MobiDB-lite"/>
    </source>
</evidence>
<evidence type="ECO:0000313" key="2">
    <source>
        <dbReference type="EMBL" id="KAK7230162.1"/>
    </source>
</evidence>
<organism evidence="2 3">
    <name type="scientific">Aureococcus anophagefferens</name>
    <name type="common">Harmful bloom alga</name>
    <dbReference type="NCBI Taxonomy" id="44056"/>
    <lineage>
        <taxon>Eukaryota</taxon>
        <taxon>Sar</taxon>
        <taxon>Stramenopiles</taxon>
        <taxon>Ochrophyta</taxon>
        <taxon>Pelagophyceae</taxon>
        <taxon>Pelagomonadales</taxon>
        <taxon>Pelagomonadaceae</taxon>
        <taxon>Aureococcus</taxon>
    </lineage>
</organism>
<name>A0ABR1FFZ6_AURAN</name>
<proteinExistence type="predicted"/>
<feature type="region of interest" description="Disordered" evidence="1">
    <location>
        <begin position="72"/>
        <end position="101"/>
    </location>
</feature>
<gene>
    <name evidence="2" type="ORF">SO694_0035102</name>
</gene>
<evidence type="ECO:0000313" key="3">
    <source>
        <dbReference type="Proteomes" id="UP001363151"/>
    </source>
</evidence>
<dbReference type="Proteomes" id="UP001363151">
    <property type="component" value="Unassembled WGS sequence"/>
</dbReference>
<protein>
    <recommendedName>
        <fullName evidence="4">Secreted protein</fullName>
    </recommendedName>
</protein>
<comment type="caution">
    <text evidence="2">The sequence shown here is derived from an EMBL/GenBank/DDBJ whole genome shotgun (WGS) entry which is preliminary data.</text>
</comment>
<accession>A0ABR1FFZ6</accession>
<evidence type="ECO:0008006" key="4">
    <source>
        <dbReference type="Google" id="ProtNLM"/>
    </source>
</evidence>
<sequence length="101" mass="10361">MAPDGLMRYLFLVGAAGALGWSRDFAAELAARRLVAADALAAARRAVVSAADAAEMDPAEADDDDAADLARLADVRLDDGGAPRPPVVVAAPPAVDYDEPD</sequence>
<keyword evidence="3" id="KW-1185">Reference proteome</keyword>
<feature type="compositionally biased region" description="Basic and acidic residues" evidence="1">
    <location>
        <begin position="72"/>
        <end position="81"/>
    </location>
</feature>
<reference evidence="2 3" key="1">
    <citation type="submission" date="2024-03" db="EMBL/GenBank/DDBJ databases">
        <title>Aureococcus anophagefferens CCMP1851 and Kratosvirus quantuckense: Draft genome of a second virus-susceptible host strain in the model system.</title>
        <authorList>
            <person name="Chase E."/>
            <person name="Truchon A.R."/>
            <person name="Schepens W."/>
            <person name="Wilhelm S.W."/>
        </authorList>
    </citation>
    <scope>NUCLEOTIDE SEQUENCE [LARGE SCALE GENOMIC DNA]</scope>
    <source>
        <strain evidence="2 3">CCMP1851</strain>
    </source>
</reference>